<sequence length="284" mass="33326">MMRILRLRTWKTLPFIVLMFLLSACTNQLAYNTLPFWVDYYLSDYVDLTSAQQKQWDSDLEAFHAWHRQHELPKIHALITQLERDMAQPLSYSKVGAYHSDVNTRILASLEGLTPALTNLVRSLDNDQADQWLAVLSQNIDKAIKKANEGNLQLQQKKRQEKLIKHAMFWVESVNTAQSRQFLEMASYQIEMRPVFYAIRDELMADLTKILTERDAPDLHNRINAYFAKIVSFQSEAYEKEIALHQARRYELLQRIDKHLSEKQRNAMREKLTSISRDINALLD</sequence>
<evidence type="ECO:0000313" key="2">
    <source>
        <dbReference type="Proteomes" id="UP000190162"/>
    </source>
</evidence>
<name>A0A1T4UQ44_9GAMM</name>
<proteinExistence type="predicted"/>
<gene>
    <name evidence="1" type="ORF">SAMN02745132_02216</name>
</gene>
<dbReference type="Pfam" id="PF19795">
    <property type="entry name" value="DUF6279"/>
    <property type="match status" value="1"/>
</dbReference>
<accession>A0A1T4UQ44</accession>
<keyword evidence="2" id="KW-1185">Reference proteome</keyword>
<dbReference type="AlphaFoldDB" id="A0A1T4UQ44"/>
<protein>
    <recommendedName>
        <fullName evidence="3">Lipoprotein</fullName>
    </recommendedName>
</protein>
<reference evidence="2" key="1">
    <citation type="submission" date="2017-02" db="EMBL/GenBank/DDBJ databases">
        <authorList>
            <person name="Varghese N."/>
            <person name="Submissions S."/>
        </authorList>
    </citation>
    <scope>NUCLEOTIDE SEQUENCE [LARGE SCALE GENOMIC DNA]</scope>
    <source>
        <strain evidence="2">DSM 22720</strain>
    </source>
</reference>
<evidence type="ECO:0008006" key="3">
    <source>
        <dbReference type="Google" id="ProtNLM"/>
    </source>
</evidence>
<dbReference type="Proteomes" id="UP000190162">
    <property type="component" value="Unassembled WGS sequence"/>
</dbReference>
<organism evidence="1 2">
    <name type="scientific">Enterovibrio nigricans DSM 22720</name>
    <dbReference type="NCBI Taxonomy" id="1121868"/>
    <lineage>
        <taxon>Bacteria</taxon>
        <taxon>Pseudomonadati</taxon>
        <taxon>Pseudomonadota</taxon>
        <taxon>Gammaproteobacteria</taxon>
        <taxon>Vibrionales</taxon>
        <taxon>Vibrionaceae</taxon>
        <taxon>Enterovibrio</taxon>
    </lineage>
</organism>
<dbReference type="EMBL" id="FUXU01000024">
    <property type="protein sequence ID" value="SKA54819.1"/>
    <property type="molecule type" value="Genomic_DNA"/>
</dbReference>
<dbReference type="RefSeq" id="WP_078752580.1">
    <property type="nucleotide sequence ID" value="NZ_FUXU01000024.1"/>
</dbReference>
<evidence type="ECO:0000313" key="1">
    <source>
        <dbReference type="EMBL" id="SKA54819.1"/>
    </source>
</evidence>
<dbReference type="PROSITE" id="PS51257">
    <property type="entry name" value="PROKAR_LIPOPROTEIN"/>
    <property type="match status" value="1"/>
</dbReference>